<comment type="function">
    <text evidence="11">Component of the cytochrome c oxidase, the last enzyme in the mitochondrial electron transport chain which drives oxidative phosphorylation. The respiratory chain contains 3 multisubunit complexes succinate dehydrogenase (complex II, CII), ubiquinol-cytochrome c oxidoreductase (cytochrome b-c1 complex, complex III, CIII) and cytochrome c oxidase (complex IV, CIV), that cooperate to transfer electrons derived from NADH and succinate to molecular oxygen, creating an electrochemical gradient over the inner membrane that drives transmembrane transport and the ATP synthase. Cytochrome c oxidase is the component of the respiratory chain that catalyzes the reduction of oxygen to water. Electrons originating from reduced cytochrome c in the intermembrane space (IMS) are transferred via the dinuclear copper A center (CU(A)) of subunit 2 and heme A of subunit 1 to the active site in subunit 1, a binuclear center (BNC) formed by heme A3 and copper B (CU(B)). The BNC reduces molecular oxygen to 2 water molecules using 4 electrons from cytochrome c in the IMS and 4 protons from the mitochondrial matrix.</text>
</comment>
<comment type="similarity">
    <text evidence="3 11">Belongs to the cytochrome c oxidase VIIc family.</text>
</comment>
<keyword evidence="6 11" id="KW-0809">Transit peptide</keyword>
<dbReference type="Gene3D" id="4.10.49.10">
    <property type="entry name" value="Cytochrome c oxidase subunit VIIc"/>
    <property type="match status" value="1"/>
</dbReference>
<keyword evidence="7 11" id="KW-1133">Transmembrane helix</keyword>
<evidence type="ECO:0000256" key="12">
    <source>
        <dbReference type="SAM" id="MobiDB-lite"/>
    </source>
</evidence>
<proteinExistence type="inferred from homology"/>
<dbReference type="UniPathway" id="UPA00705"/>
<protein>
    <recommendedName>
        <fullName evidence="10 11">Cytochrome c oxidase subunit 8, mitochondrial</fullName>
    </recommendedName>
    <alternativeName>
        <fullName evidence="11">Cytochrome c oxidase polypeptide VIII</fullName>
    </alternativeName>
</protein>
<evidence type="ECO:0000256" key="7">
    <source>
        <dbReference type="ARBA" id="ARBA00022989"/>
    </source>
</evidence>
<comment type="subcellular location">
    <subcellularLocation>
        <location evidence="1 11">Mitochondrion inner membrane</location>
        <topology evidence="1 11">Single-pass membrane protein</topology>
    </subcellularLocation>
</comment>
<dbReference type="EMBL" id="QGMI01000002">
    <property type="protein sequence ID" value="TVY50040.1"/>
    <property type="molecule type" value="Genomic_DNA"/>
</dbReference>
<gene>
    <name evidence="13" type="ORF">LOCC1_G000135</name>
</gene>
<feature type="transmembrane region" description="Helical" evidence="11">
    <location>
        <begin position="43"/>
        <end position="62"/>
    </location>
</feature>
<evidence type="ECO:0000256" key="2">
    <source>
        <dbReference type="ARBA" id="ARBA00004673"/>
    </source>
</evidence>
<evidence type="ECO:0000256" key="3">
    <source>
        <dbReference type="ARBA" id="ARBA00010514"/>
    </source>
</evidence>
<dbReference type="GO" id="GO:0045277">
    <property type="term" value="C:respiratory chain complex IV"/>
    <property type="evidence" value="ECO:0007669"/>
    <property type="project" value="UniProtKB-UniRule"/>
</dbReference>
<dbReference type="GO" id="GO:0005743">
    <property type="term" value="C:mitochondrial inner membrane"/>
    <property type="evidence" value="ECO:0007669"/>
    <property type="project" value="UniProtKB-SubCell"/>
</dbReference>
<feature type="region of interest" description="Disordered" evidence="12">
    <location>
        <begin position="1"/>
        <end position="29"/>
    </location>
</feature>
<dbReference type="PANTHER" id="PTHR13313:SF0">
    <property type="entry name" value="CYTOCHROME C OXIDASE SUBUNIT 7C, MITOCHONDRIAL"/>
    <property type="match status" value="1"/>
</dbReference>
<keyword evidence="14" id="KW-1185">Reference proteome</keyword>
<comment type="subunit">
    <text evidence="11">Component of the cytochrome c oxidase (complex IV, CIV), a multisubunit enzyme composed of a catalytic core of 3 subunits and several supernumerary subunits. The complex exists as a monomer or a dimer and forms supercomplexes (SCs) in the inner mitochondrial membrane with ubiquinol-cytochrome c oxidoreductase (cytochrome b-c1 complex, complex III, CIII).</text>
</comment>
<evidence type="ECO:0000313" key="13">
    <source>
        <dbReference type="EMBL" id="TVY50040.1"/>
    </source>
</evidence>
<evidence type="ECO:0000256" key="9">
    <source>
        <dbReference type="ARBA" id="ARBA00023136"/>
    </source>
</evidence>
<dbReference type="AlphaFoldDB" id="A0A8H8UIS2"/>
<organism evidence="13 14">
    <name type="scientific">Lachnellula occidentalis</name>
    <dbReference type="NCBI Taxonomy" id="215460"/>
    <lineage>
        <taxon>Eukaryota</taxon>
        <taxon>Fungi</taxon>
        <taxon>Dikarya</taxon>
        <taxon>Ascomycota</taxon>
        <taxon>Pezizomycotina</taxon>
        <taxon>Leotiomycetes</taxon>
        <taxon>Helotiales</taxon>
        <taxon>Lachnaceae</taxon>
        <taxon>Lachnellula</taxon>
    </lineage>
</organism>
<evidence type="ECO:0000256" key="11">
    <source>
        <dbReference type="RuleBase" id="RU368123"/>
    </source>
</evidence>
<dbReference type="SUPFAM" id="SSF81427">
    <property type="entry name" value="Mitochondrial cytochrome c oxidase subunit VIIc (aka VIIIa)"/>
    <property type="match status" value="1"/>
</dbReference>
<comment type="pathway">
    <text evidence="2 11">Energy metabolism; oxidative phosphorylation.</text>
</comment>
<dbReference type="Pfam" id="PF02935">
    <property type="entry name" value="COX7C"/>
    <property type="match status" value="1"/>
</dbReference>
<dbReference type="OrthoDB" id="9974841at2759"/>
<keyword evidence="4 11" id="KW-0812">Transmembrane</keyword>
<sequence length="69" mass="7839">MASRAALRRGFHSTRSQMASPYHYPEGPRSNLPFNPLTKYFALRYWGFMAVGFAAPFGIAVWQTKKNQG</sequence>
<evidence type="ECO:0000256" key="1">
    <source>
        <dbReference type="ARBA" id="ARBA00004434"/>
    </source>
</evidence>
<evidence type="ECO:0000256" key="10">
    <source>
        <dbReference type="ARBA" id="ARBA00071004"/>
    </source>
</evidence>
<dbReference type="InterPro" id="IPR036636">
    <property type="entry name" value="COX7C/Cox8_sf"/>
</dbReference>
<dbReference type="GO" id="GO:0006123">
    <property type="term" value="P:mitochondrial electron transport, cytochrome c to oxygen"/>
    <property type="evidence" value="ECO:0007669"/>
    <property type="project" value="UniProtKB-UniRule"/>
</dbReference>
<evidence type="ECO:0000256" key="4">
    <source>
        <dbReference type="ARBA" id="ARBA00022692"/>
    </source>
</evidence>
<dbReference type="FunFam" id="4.10.49.10:FF:000001">
    <property type="entry name" value="Cytochrome c oxidase subunit 7C"/>
    <property type="match status" value="1"/>
</dbReference>
<accession>A0A8H8UIS2</accession>
<feature type="compositionally biased region" description="Basic residues" evidence="12">
    <location>
        <begin position="1"/>
        <end position="12"/>
    </location>
</feature>
<evidence type="ECO:0000256" key="8">
    <source>
        <dbReference type="ARBA" id="ARBA00023128"/>
    </source>
</evidence>
<dbReference type="Proteomes" id="UP000443090">
    <property type="component" value="Unassembled WGS sequence"/>
</dbReference>
<evidence type="ECO:0000256" key="6">
    <source>
        <dbReference type="ARBA" id="ARBA00022946"/>
    </source>
</evidence>
<keyword evidence="8 11" id="KW-0496">Mitochondrion</keyword>
<comment type="caution">
    <text evidence="13">The sequence shown here is derived from an EMBL/GenBank/DDBJ whole genome shotgun (WGS) entry which is preliminary data.</text>
</comment>
<evidence type="ECO:0000313" key="14">
    <source>
        <dbReference type="Proteomes" id="UP000443090"/>
    </source>
</evidence>
<keyword evidence="5 11" id="KW-0999">Mitochondrion inner membrane</keyword>
<evidence type="ECO:0000256" key="5">
    <source>
        <dbReference type="ARBA" id="ARBA00022792"/>
    </source>
</evidence>
<dbReference type="PANTHER" id="PTHR13313">
    <property type="entry name" value="CYTOCHROME C OXIDASE SUBUNIT VIIC"/>
    <property type="match status" value="1"/>
</dbReference>
<keyword evidence="9 11" id="KW-0472">Membrane</keyword>
<reference evidence="13 14" key="1">
    <citation type="submission" date="2018-05" db="EMBL/GenBank/DDBJ databases">
        <title>Genome sequencing and assembly of the regulated plant pathogen Lachnellula willkommii and related sister species for the development of diagnostic species identification markers.</title>
        <authorList>
            <person name="Giroux E."/>
            <person name="Bilodeau G."/>
        </authorList>
    </citation>
    <scope>NUCLEOTIDE SEQUENCE [LARGE SCALE GENOMIC DNA]</scope>
    <source>
        <strain evidence="13 14">CBS 160.35</strain>
    </source>
</reference>
<dbReference type="InterPro" id="IPR004202">
    <property type="entry name" value="COX7C/Cox8"/>
</dbReference>
<name>A0A8H8UIS2_9HELO</name>